<dbReference type="AlphaFoldDB" id="A0A1I1KNV2"/>
<dbReference type="OrthoDB" id="978691at2"/>
<evidence type="ECO:0000313" key="2">
    <source>
        <dbReference type="Proteomes" id="UP000199514"/>
    </source>
</evidence>
<proteinExistence type="predicted"/>
<reference evidence="1 2" key="1">
    <citation type="submission" date="2016-10" db="EMBL/GenBank/DDBJ databases">
        <authorList>
            <person name="de Groot N.N."/>
        </authorList>
    </citation>
    <scope>NUCLEOTIDE SEQUENCE [LARGE SCALE GENOMIC DNA]</scope>
    <source>
        <strain evidence="1 2">DSM 6793</strain>
    </source>
</reference>
<name>A0A1I1KNV2_9BACT</name>
<sequence>MYQSFQTMPDHARVWVYQANRAFTATELQTINQLLTDFANTWDSHGKGILASFSIEHNQFIIISADETVTAASGCSIDKSVGAIREIEKQTGVTLLDRSQVAYLHNDQVQTVSLAGLKQKIAEGAVQPDTVLFDNTCVSLGVWRNSWRNAAKNTWAKRFFDTVSV</sequence>
<dbReference type="EMBL" id="FOLE01000007">
    <property type="protein sequence ID" value="SFC60358.1"/>
    <property type="molecule type" value="Genomic_DNA"/>
</dbReference>
<keyword evidence="2" id="KW-1185">Reference proteome</keyword>
<dbReference type="RefSeq" id="WP_091513092.1">
    <property type="nucleotide sequence ID" value="NZ_FOLE01000007.1"/>
</dbReference>
<evidence type="ECO:0000313" key="1">
    <source>
        <dbReference type="EMBL" id="SFC60358.1"/>
    </source>
</evidence>
<accession>A0A1I1KNV2</accession>
<dbReference type="STRING" id="927664.SAMN05421780_10770"/>
<gene>
    <name evidence="1" type="ORF">SAMN05421780_10770</name>
</gene>
<evidence type="ECO:0008006" key="3">
    <source>
        <dbReference type="Google" id="ProtNLM"/>
    </source>
</evidence>
<dbReference type="Proteomes" id="UP000199514">
    <property type="component" value="Unassembled WGS sequence"/>
</dbReference>
<organism evidence="1 2">
    <name type="scientific">Flexibacter flexilis DSM 6793</name>
    <dbReference type="NCBI Taxonomy" id="927664"/>
    <lineage>
        <taxon>Bacteria</taxon>
        <taxon>Pseudomonadati</taxon>
        <taxon>Bacteroidota</taxon>
        <taxon>Cytophagia</taxon>
        <taxon>Cytophagales</taxon>
        <taxon>Flexibacteraceae</taxon>
        <taxon>Flexibacter</taxon>
    </lineage>
</organism>
<protein>
    <recommendedName>
        <fullName evidence="3">ABC transporter ATPase</fullName>
    </recommendedName>
</protein>